<reference evidence="2 3" key="1">
    <citation type="journal article" date="2023" name="Plants (Basel)">
        <title>Bridging the Gap: Combining Genomics and Transcriptomics Approaches to Understand Stylosanthes scabra, an Orphan Legume from the Brazilian Caatinga.</title>
        <authorList>
            <person name="Ferreira-Neto J.R.C."/>
            <person name="da Silva M.D."/>
            <person name="Binneck E."/>
            <person name="de Melo N.F."/>
            <person name="da Silva R.H."/>
            <person name="de Melo A.L.T.M."/>
            <person name="Pandolfi V."/>
            <person name="Bustamante F.O."/>
            <person name="Brasileiro-Vidal A.C."/>
            <person name="Benko-Iseppon A.M."/>
        </authorList>
    </citation>
    <scope>NUCLEOTIDE SEQUENCE [LARGE SCALE GENOMIC DNA]</scope>
    <source>
        <tissue evidence="2">Leaves</tissue>
    </source>
</reference>
<keyword evidence="1" id="KW-0812">Transmembrane</keyword>
<evidence type="ECO:0008006" key="4">
    <source>
        <dbReference type="Google" id="ProtNLM"/>
    </source>
</evidence>
<keyword evidence="1" id="KW-0472">Membrane</keyword>
<evidence type="ECO:0000313" key="2">
    <source>
        <dbReference type="EMBL" id="MED6132408.1"/>
    </source>
</evidence>
<dbReference type="EMBL" id="JASCZI010060471">
    <property type="protein sequence ID" value="MED6132408.1"/>
    <property type="molecule type" value="Genomic_DNA"/>
</dbReference>
<organism evidence="2 3">
    <name type="scientific">Stylosanthes scabra</name>
    <dbReference type="NCBI Taxonomy" id="79078"/>
    <lineage>
        <taxon>Eukaryota</taxon>
        <taxon>Viridiplantae</taxon>
        <taxon>Streptophyta</taxon>
        <taxon>Embryophyta</taxon>
        <taxon>Tracheophyta</taxon>
        <taxon>Spermatophyta</taxon>
        <taxon>Magnoliopsida</taxon>
        <taxon>eudicotyledons</taxon>
        <taxon>Gunneridae</taxon>
        <taxon>Pentapetalae</taxon>
        <taxon>rosids</taxon>
        <taxon>fabids</taxon>
        <taxon>Fabales</taxon>
        <taxon>Fabaceae</taxon>
        <taxon>Papilionoideae</taxon>
        <taxon>50 kb inversion clade</taxon>
        <taxon>dalbergioids sensu lato</taxon>
        <taxon>Dalbergieae</taxon>
        <taxon>Pterocarpus clade</taxon>
        <taxon>Stylosanthes</taxon>
    </lineage>
</organism>
<keyword evidence="1" id="KW-1133">Transmembrane helix</keyword>
<keyword evidence="3" id="KW-1185">Reference proteome</keyword>
<evidence type="ECO:0000256" key="1">
    <source>
        <dbReference type="SAM" id="Phobius"/>
    </source>
</evidence>
<comment type="caution">
    <text evidence="2">The sequence shown here is derived from an EMBL/GenBank/DDBJ whole genome shotgun (WGS) entry which is preliminary data.</text>
</comment>
<proteinExistence type="predicted"/>
<accession>A0ABU6S8M7</accession>
<gene>
    <name evidence="2" type="ORF">PIB30_018608</name>
</gene>
<dbReference type="Proteomes" id="UP001341840">
    <property type="component" value="Unassembled WGS sequence"/>
</dbReference>
<evidence type="ECO:0000313" key="3">
    <source>
        <dbReference type="Proteomes" id="UP001341840"/>
    </source>
</evidence>
<protein>
    <recommendedName>
        <fullName evidence="4">Pentatricopeptide repeat-containing protein</fullName>
    </recommendedName>
</protein>
<feature type="transmembrane region" description="Helical" evidence="1">
    <location>
        <begin position="66"/>
        <end position="87"/>
    </location>
</feature>
<name>A0ABU6S8M7_9FABA</name>
<sequence>MFWSSGKYKRWSSSASSGSVRLGYDNRLVNVCVFALLSDGLLKIGIRRDNRKALRGPTRMNKVGLVALSVLRIHGLGILIPYIIRLFRYRFKLGKLAKRSFGFFESSISASSSLPLWLCRELDLFEFPYFKTYCRALILGLINSDIEADYFLKMGIQMNCNGFVN</sequence>